<dbReference type="AlphaFoldDB" id="A0AB38XLS0"/>
<dbReference type="FunFam" id="3.40.50.300:FF:000040">
    <property type="entry name" value="GTPase Der"/>
    <property type="match status" value="1"/>
</dbReference>
<dbReference type="GO" id="GO:0042254">
    <property type="term" value="P:ribosome biogenesis"/>
    <property type="evidence" value="ECO:0007669"/>
    <property type="project" value="UniProtKB-KW"/>
</dbReference>
<feature type="binding site" evidence="13">
    <location>
        <begin position="275"/>
        <end position="282"/>
    </location>
    <ligand>
        <name>GTP</name>
        <dbReference type="ChEBI" id="CHEBI:37565"/>
        <label>1</label>
    </ligand>
</feature>
<evidence type="ECO:0000256" key="9">
    <source>
        <dbReference type="ARBA" id="ARBA00023134"/>
    </source>
</evidence>
<dbReference type="InterPro" id="IPR016484">
    <property type="entry name" value="GTPase_Der"/>
</dbReference>
<evidence type="ECO:0000259" key="16">
    <source>
        <dbReference type="PROSITE" id="PS51712"/>
    </source>
</evidence>
<dbReference type="FunFam" id="3.30.300.20:FF:000004">
    <property type="entry name" value="GTPase Der"/>
    <property type="match status" value="1"/>
</dbReference>
<evidence type="ECO:0000256" key="7">
    <source>
        <dbReference type="ARBA" id="ARBA00022777"/>
    </source>
</evidence>
<feature type="domain" description="EngA-type G" evidence="16">
    <location>
        <begin position="444"/>
        <end position="617"/>
    </location>
</feature>
<evidence type="ECO:0000256" key="10">
    <source>
        <dbReference type="ARBA" id="ARBA00047615"/>
    </source>
</evidence>
<evidence type="ECO:0000256" key="4">
    <source>
        <dbReference type="ARBA" id="ARBA00022679"/>
    </source>
</evidence>
<reference evidence="17" key="1">
    <citation type="submission" date="2023-01" db="EMBL/GenBank/DDBJ databases">
        <title>Comparative Genomic Analysis of the Clinically-Derived Winkia Strain NY0527 Provides Evidence into the Taxonomic Reassignment of Winkia neuii and Characterizes Their Virulence Traits.</title>
        <authorList>
            <person name="Cai X."/>
            <person name="Peng Y."/>
            <person name="Li M."/>
            <person name="Qiu Y."/>
            <person name="Wang Y."/>
            <person name="Xu L."/>
            <person name="Hou Q."/>
        </authorList>
    </citation>
    <scope>NUCLEOTIDE SEQUENCE</scope>
    <source>
        <strain evidence="17">NY0527</strain>
    </source>
</reference>
<evidence type="ECO:0000256" key="1">
    <source>
        <dbReference type="ARBA" id="ARBA00008279"/>
    </source>
</evidence>
<keyword evidence="8 14" id="KW-0067">ATP-binding</keyword>
<dbReference type="Gene3D" id="3.40.50.300">
    <property type="entry name" value="P-loop containing nucleotide triphosphate hydrolases"/>
    <property type="match status" value="3"/>
</dbReference>
<keyword evidence="14" id="KW-0963">Cytoplasm</keyword>
<name>A0AB38XLS0_9ACTO</name>
<evidence type="ECO:0000256" key="8">
    <source>
        <dbReference type="ARBA" id="ARBA00022840"/>
    </source>
</evidence>
<evidence type="ECO:0000256" key="14">
    <source>
        <dbReference type="HAMAP-Rule" id="MF_00238"/>
    </source>
</evidence>
<dbReference type="SUPFAM" id="SSF52540">
    <property type="entry name" value="P-loop containing nucleoside triphosphate hydrolases"/>
    <property type="match status" value="3"/>
</dbReference>
<dbReference type="InterPro" id="IPR003136">
    <property type="entry name" value="Cytidylate_kin"/>
</dbReference>
<keyword evidence="3 13" id="KW-0690">Ribosome biogenesis</keyword>
<organism evidence="17 18">
    <name type="scientific">Winkia neuii subsp. anitrata</name>
    <dbReference type="NCBI Taxonomy" id="29318"/>
    <lineage>
        <taxon>Bacteria</taxon>
        <taxon>Bacillati</taxon>
        <taxon>Actinomycetota</taxon>
        <taxon>Actinomycetes</taxon>
        <taxon>Actinomycetales</taxon>
        <taxon>Actinomycetaceae</taxon>
        <taxon>Winkia</taxon>
    </lineage>
</organism>
<dbReference type="HAMAP" id="MF_00195">
    <property type="entry name" value="GTPase_Der"/>
    <property type="match status" value="1"/>
</dbReference>
<comment type="catalytic activity">
    <reaction evidence="10 14">
        <text>dCMP + ATP = dCDP + ADP</text>
        <dbReference type="Rhea" id="RHEA:25094"/>
        <dbReference type="ChEBI" id="CHEBI:30616"/>
        <dbReference type="ChEBI" id="CHEBI:57566"/>
        <dbReference type="ChEBI" id="CHEBI:58593"/>
        <dbReference type="ChEBI" id="CHEBI:456216"/>
        <dbReference type="EC" id="2.7.4.25"/>
    </reaction>
</comment>
<keyword evidence="5" id="KW-0677">Repeat</keyword>
<dbReference type="InterPro" id="IPR031166">
    <property type="entry name" value="G_ENGA"/>
</dbReference>
<dbReference type="NCBIfam" id="NF002828">
    <property type="entry name" value="PRK03003.1"/>
    <property type="match status" value="1"/>
</dbReference>
<dbReference type="PRINTS" id="PR00326">
    <property type="entry name" value="GTP1OBG"/>
</dbReference>
<gene>
    <name evidence="13 17" type="primary">der</name>
    <name evidence="14" type="synonym">cmk</name>
    <name evidence="17" type="ORF">PIG85_05980</name>
</gene>
<evidence type="ECO:0000256" key="5">
    <source>
        <dbReference type="ARBA" id="ARBA00022737"/>
    </source>
</evidence>
<dbReference type="GO" id="GO:0006220">
    <property type="term" value="P:pyrimidine nucleotide metabolic process"/>
    <property type="evidence" value="ECO:0007669"/>
    <property type="project" value="UniProtKB-UniRule"/>
</dbReference>
<dbReference type="FunFam" id="3.40.50.300:FF:000057">
    <property type="entry name" value="GTPase Der"/>
    <property type="match status" value="1"/>
</dbReference>
<dbReference type="NCBIfam" id="TIGR00017">
    <property type="entry name" value="cmk"/>
    <property type="match status" value="1"/>
</dbReference>
<dbReference type="Gene3D" id="3.30.300.20">
    <property type="match status" value="1"/>
</dbReference>
<dbReference type="InterPro" id="IPR032859">
    <property type="entry name" value="KH_dom-like"/>
</dbReference>
<dbReference type="CDD" id="cd02020">
    <property type="entry name" value="CMPK"/>
    <property type="match status" value="1"/>
</dbReference>
<dbReference type="Proteomes" id="UP001211044">
    <property type="component" value="Chromosome"/>
</dbReference>
<dbReference type="NCBIfam" id="TIGR00231">
    <property type="entry name" value="small_GTP"/>
    <property type="match status" value="2"/>
</dbReference>
<sequence>MMKESKLVVAIDGPSGSGKSTVSKELARELAGAYIDTGATYRALAWWVLNQDLDRNDEAVLGKAAQEFPLDLSTDPDHPGVRVGAEDVSAAIRTPEVTEVSSQISSCGALREGLIAKQRQLIKEVEAPAVVVEGRDITTVVAPQAPVRVLLTASEAVRMARRGAELGESDWAALEKQIVQRDKRDSKTTSFQEAAEGVTLVDSSEMTIPQVVDQIKALIVEAGYDHLVDKTAKALRAGLADYDLSEEDLALLQTSPQQAQAQQVAAGEPVVAIVGRPNVGKSTLVNRILGRRAAVVQDTPGVTRDRVSYAAEWAGHRFTLVDTGGWEVDVKGLDRTVAHQAQIAIDQSDVVIFVLDAAVGITATDEHIVRLLRSSGKPVVLAANKVDSEQLESDAAGLWALGMGEPHPISALHGRGSGDLLDALMDVLPKESAVVSAKPNDGVFRIALVGRPNVGKSSFLNALAGEQRAVVHDMAGTTRDPVDELLEIDGEPWWFVDTAGIRRKMHKSKGADFYASLRTQAAIERSDVAVVLLDATQTVSEQDVRIINQVLEAGRALVIVNNKWDLVDEDRQYDFKREVERDLGHVAWAPSINVAAKTGWHTNRLVRALNAAINGWTTRISTGMLNSYLGEVVAANPHPVRSGKQPRILFGTQVHAAPPRIVLFTTGFMDPSYRRFLERKLREKFGFVGTPIQIAVRERQRRKK</sequence>
<feature type="domain" description="EngA-type G" evidence="16">
    <location>
        <begin position="269"/>
        <end position="432"/>
    </location>
</feature>
<comment type="subunit">
    <text evidence="13">Associates with the 50S ribosomal subunit.</text>
</comment>
<dbReference type="RefSeq" id="WP_271694300.1">
    <property type="nucleotide sequence ID" value="NZ_CP116394.1"/>
</dbReference>
<evidence type="ECO:0000313" key="18">
    <source>
        <dbReference type="Proteomes" id="UP001211044"/>
    </source>
</evidence>
<dbReference type="CDD" id="cd01894">
    <property type="entry name" value="EngA1"/>
    <property type="match status" value="1"/>
</dbReference>
<evidence type="ECO:0000256" key="6">
    <source>
        <dbReference type="ARBA" id="ARBA00022741"/>
    </source>
</evidence>
<evidence type="ECO:0000256" key="12">
    <source>
        <dbReference type="ARBA" id="ARBA00053470"/>
    </source>
</evidence>
<dbReference type="InterPro" id="IPR011994">
    <property type="entry name" value="Cytidylate_kinase_dom"/>
</dbReference>
<dbReference type="EMBL" id="CP116394">
    <property type="protein sequence ID" value="WCE45218.1"/>
    <property type="molecule type" value="Genomic_DNA"/>
</dbReference>
<dbReference type="HAMAP" id="MF_00238">
    <property type="entry name" value="Cytidyl_kinase_type1"/>
    <property type="match status" value="1"/>
</dbReference>
<feature type="binding site" evidence="13">
    <location>
        <begin position="384"/>
        <end position="387"/>
    </location>
    <ligand>
        <name>GTP</name>
        <dbReference type="ChEBI" id="CHEBI:37565"/>
        <label>1</label>
    </ligand>
</feature>
<keyword evidence="9 13" id="KW-0342">GTP-binding</keyword>
<dbReference type="GO" id="GO:0005524">
    <property type="term" value="F:ATP binding"/>
    <property type="evidence" value="ECO:0007669"/>
    <property type="project" value="UniProtKB-UniRule"/>
</dbReference>
<dbReference type="CDD" id="cd01895">
    <property type="entry name" value="EngA2"/>
    <property type="match status" value="1"/>
</dbReference>
<dbReference type="NCBIfam" id="TIGR03594">
    <property type="entry name" value="GTPase_EngA"/>
    <property type="match status" value="1"/>
</dbReference>
<dbReference type="KEGG" id="wne:PIG85_05980"/>
<comment type="catalytic activity">
    <reaction evidence="11 14">
        <text>CMP + ATP = CDP + ADP</text>
        <dbReference type="Rhea" id="RHEA:11600"/>
        <dbReference type="ChEBI" id="CHEBI:30616"/>
        <dbReference type="ChEBI" id="CHEBI:58069"/>
        <dbReference type="ChEBI" id="CHEBI:60377"/>
        <dbReference type="ChEBI" id="CHEBI:456216"/>
        <dbReference type="EC" id="2.7.4.25"/>
    </reaction>
</comment>
<dbReference type="InterPro" id="IPR015946">
    <property type="entry name" value="KH_dom-like_a/b"/>
</dbReference>
<dbReference type="Pfam" id="PF14714">
    <property type="entry name" value="KH_dom-like"/>
    <property type="match status" value="1"/>
</dbReference>
<evidence type="ECO:0000256" key="11">
    <source>
        <dbReference type="ARBA" id="ARBA00048478"/>
    </source>
</evidence>
<dbReference type="GO" id="GO:0036431">
    <property type="term" value="F:dCMP kinase activity"/>
    <property type="evidence" value="ECO:0007669"/>
    <property type="project" value="InterPro"/>
</dbReference>
<dbReference type="EC" id="2.7.4.25" evidence="14"/>
<keyword evidence="7 14" id="KW-0418">Kinase</keyword>
<evidence type="ECO:0000256" key="2">
    <source>
        <dbReference type="ARBA" id="ARBA00009427"/>
    </source>
</evidence>
<dbReference type="PROSITE" id="PS51712">
    <property type="entry name" value="G_ENGA"/>
    <property type="match status" value="2"/>
</dbReference>
<accession>A0AB38XLS0</accession>
<dbReference type="PANTHER" id="PTHR43834:SF6">
    <property type="entry name" value="GTPASE DER"/>
    <property type="match status" value="1"/>
</dbReference>
<evidence type="ECO:0000256" key="15">
    <source>
        <dbReference type="PROSITE-ProRule" id="PRU01049"/>
    </source>
</evidence>
<comment type="similarity">
    <text evidence="2 14">Belongs to the cytidylate kinase family. Type 1 subfamily.</text>
</comment>
<evidence type="ECO:0000256" key="13">
    <source>
        <dbReference type="HAMAP-Rule" id="MF_00195"/>
    </source>
</evidence>
<comment type="subcellular location">
    <subcellularLocation>
        <location evidence="14">Cytoplasm</location>
    </subcellularLocation>
</comment>
<keyword evidence="4 14" id="KW-0808">Transferase</keyword>
<dbReference type="Pfam" id="PF02224">
    <property type="entry name" value="Cytidylate_kin"/>
    <property type="match status" value="1"/>
</dbReference>
<evidence type="ECO:0000313" key="17">
    <source>
        <dbReference type="EMBL" id="WCE45218.1"/>
    </source>
</evidence>
<feature type="binding site" evidence="13">
    <location>
        <begin position="497"/>
        <end position="501"/>
    </location>
    <ligand>
        <name>GTP</name>
        <dbReference type="ChEBI" id="CHEBI:37565"/>
        <label>2</label>
    </ligand>
</feature>
<feature type="binding site" evidence="14">
    <location>
        <begin position="13"/>
        <end position="21"/>
    </location>
    <ligand>
        <name>ATP</name>
        <dbReference type="ChEBI" id="CHEBI:30616"/>
    </ligand>
</feature>
<dbReference type="GO" id="GO:0043022">
    <property type="term" value="F:ribosome binding"/>
    <property type="evidence" value="ECO:0007669"/>
    <property type="project" value="TreeGrafter"/>
</dbReference>
<dbReference type="SMART" id="SM00382">
    <property type="entry name" value="AAA"/>
    <property type="match status" value="3"/>
</dbReference>
<dbReference type="InterPro" id="IPR027417">
    <property type="entry name" value="P-loop_NTPase"/>
</dbReference>
<dbReference type="InterPro" id="IPR005225">
    <property type="entry name" value="Small_GTP-bd"/>
</dbReference>
<dbReference type="InterPro" id="IPR003593">
    <property type="entry name" value="AAA+_ATPase"/>
</dbReference>
<dbReference type="PANTHER" id="PTHR43834">
    <property type="entry name" value="GTPASE DER"/>
    <property type="match status" value="1"/>
</dbReference>
<dbReference type="GO" id="GO:0005525">
    <property type="term" value="F:GTP binding"/>
    <property type="evidence" value="ECO:0007669"/>
    <property type="project" value="UniProtKB-UniRule"/>
</dbReference>
<feature type="binding site" evidence="13">
    <location>
        <begin position="450"/>
        <end position="457"/>
    </location>
    <ligand>
        <name>GTP</name>
        <dbReference type="ChEBI" id="CHEBI:37565"/>
        <label>2</label>
    </ligand>
</feature>
<dbReference type="GO" id="GO:0005737">
    <property type="term" value="C:cytoplasm"/>
    <property type="evidence" value="ECO:0007669"/>
    <property type="project" value="UniProtKB-SubCell"/>
</dbReference>
<comment type="similarity">
    <text evidence="1 13 15">Belongs to the TRAFAC class TrmE-Era-EngA-EngB-Septin-like GTPase superfamily. EngA (Der) GTPase family.</text>
</comment>
<comment type="function">
    <text evidence="12 13">GTPase that plays an essential role in the late steps of ribosome biogenesis.</text>
</comment>
<evidence type="ECO:0000256" key="3">
    <source>
        <dbReference type="ARBA" id="ARBA00022517"/>
    </source>
</evidence>
<feature type="binding site" evidence="13">
    <location>
        <begin position="562"/>
        <end position="565"/>
    </location>
    <ligand>
        <name>GTP</name>
        <dbReference type="ChEBI" id="CHEBI:37565"/>
        <label>2</label>
    </ligand>
</feature>
<feature type="binding site" evidence="13">
    <location>
        <begin position="322"/>
        <end position="326"/>
    </location>
    <ligand>
        <name>GTP</name>
        <dbReference type="ChEBI" id="CHEBI:37565"/>
        <label>1</label>
    </ligand>
</feature>
<keyword evidence="6 13" id="KW-0547">Nucleotide-binding</keyword>
<proteinExistence type="inferred from homology"/>
<dbReference type="InterPro" id="IPR006073">
    <property type="entry name" value="GTP-bd"/>
</dbReference>
<dbReference type="Pfam" id="PF01926">
    <property type="entry name" value="MMR_HSR1"/>
    <property type="match status" value="2"/>
</dbReference>
<protein>
    <recommendedName>
        <fullName evidence="13 14">Multifunctional fusion protein</fullName>
    </recommendedName>
    <domain>
        <recommendedName>
            <fullName evidence="14">Cytidylate kinase</fullName>
            <shortName evidence="14">CK</shortName>
            <ecNumber evidence="14">2.7.4.25</ecNumber>
        </recommendedName>
        <alternativeName>
            <fullName evidence="14">Cytidine monophosphate kinase</fullName>
            <shortName evidence="14">CMP kinase</shortName>
        </alternativeName>
    </domain>
    <domain>
        <recommendedName>
            <fullName evidence="13">GTPase Der</fullName>
        </recommendedName>
        <alternativeName>
            <fullName evidence="13">GTP-binding protein EngA</fullName>
        </alternativeName>
    </domain>
</protein>